<evidence type="ECO:0000313" key="2">
    <source>
        <dbReference type="EMBL" id="KAK9025767.1"/>
    </source>
</evidence>
<reference evidence="2 3" key="1">
    <citation type="journal article" date="2024" name="G3 (Bethesda)">
        <title>Genome assembly of Hibiscus sabdariffa L. provides insights into metabolisms of medicinal natural products.</title>
        <authorList>
            <person name="Kim T."/>
        </authorList>
    </citation>
    <scope>NUCLEOTIDE SEQUENCE [LARGE SCALE GENOMIC DNA]</scope>
    <source>
        <strain evidence="2">TK-2024</strain>
        <tissue evidence="2">Old leaves</tissue>
    </source>
</reference>
<proteinExistence type="predicted"/>
<keyword evidence="3" id="KW-1185">Reference proteome</keyword>
<sequence length="135" mass="14944">MVQNTSQNPLSSFLRNYGVTSIPKIAVVNHEQEEEETISSSSSDYESSECSHTTAEDMIMATNQPEVKTEDSKVDPMDTATPSTATTPPTIGAKYNFTIDDSPMENDVINGLKDSRNFTHGWRHKSLPEKVTMKS</sequence>
<gene>
    <name evidence="2" type="ORF">V6N11_038624</name>
</gene>
<organism evidence="2 3">
    <name type="scientific">Hibiscus sabdariffa</name>
    <name type="common">roselle</name>
    <dbReference type="NCBI Taxonomy" id="183260"/>
    <lineage>
        <taxon>Eukaryota</taxon>
        <taxon>Viridiplantae</taxon>
        <taxon>Streptophyta</taxon>
        <taxon>Embryophyta</taxon>
        <taxon>Tracheophyta</taxon>
        <taxon>Spermatophyta</taxon>
        <taxon>Magnoliopsida</taxon>
        <taxon>eudicotyledons</taxon>
        <taxon>Gunneridae</taxon>
        <taxon>Pentapetalae</taxon>
        <taxon>rosids</taxon>
        <taxon>malvids</taxon>
        <taxon>Malvales</taxon>
        <taxon>Malvaceae</taxon>
        <taxon>Malvoideae</taxon>
        <taxon>Hibiscus</taxon>
    </lineage>
</organism>
<dbReference type="EMBL" id="JBBPBN010000013">
    <property type="protein sequence ID" value="KAK9025767.1"/>
    <property type="molecule type" value="Genomic_DNA"/>
</dbReference>
<protein>
    <submittedName>
        <fullName evidence="2">Uncharacterized protein</fullName>
    </submittedName>
</protein>
<dbReference type="Proteomes" id="UP001396334">
    <property type="component" value="Unassembled WGS sequence"/>
</dbReference>
<name>A0ABR2SKI7_9ROSI</name>
<feature type="compositionally biased region" description="Low complexity" evidence="1">
    <location>
        <begin position="79"/>
        <end position="90"/>
    </location>
</feature>
<feature type="region of interest" description="Disordered" evidence="1">
    <location>
        <begin position="28"/>
        <end position="52"/>
    </location>
</feature>
<accession>A0ABR2SKI7</accession>
<evidence type="ECO:0000313" key="3">
    <source>
        <dbReference type="Proteomes" id="UP001396334"/>
    </source>
</evidence>
<evidence type="ECO:0000256" key="1">
    <source>
        <dbReference type="SAM" id="MobiDB-lite"/>
    </source>
</evidence>
<feature type="region of interest" description="Disordered" evidence="1">
    <location>
        <begin position="64"/>
        <end position="92"/>
    </location>
</feature>
<feature type="compositionally biased region" description="Low complexity" evidence="1">
    <location>
        <begin position="38"/>
        <end position="51"/>
    </location>
</feature>
<comment type="caution">
    <text evidence="2">The sequence shown here is derived from an EMBL/GenBank/DDBJ whole genome shotgun (WGS) entry which is preliminary data.</text>
</comment>
<feature type="compositionally biased region" description="Basic and acidic residues" evidence="1">
    <location>
        <begin position="67"/>
        <end position="76"/>
    </location>
</feature>